<dbReference type="EMBL" id="LNIX01000005">
    <property type="protein sequence ID" value="OXA54517.1"/>
    <property type="molecule type" value="Genomic_DNA"/>
</dbReference>
<keyword evidence="3" id="KW-1185">Reference proteome</keyword>
<proteinExistence type="predicted"/>
<feature type="transmembrane region" description="Helical" evidence="1">
    <location>
        <begin position="45"/>
        <end position="65"/>
    </location>
</feature>
<gene>
    <name evidence="2" type="ORF">Fcan01_10594</name>
</gene>
<feature type="transmembrane region" description="Helical" evidence="1">
    <location>
        <begin position="163"/>
        <end position="181"/>
    </location>
</feature>
<sequence>MEQIDCNRDEITIHTFLIYFIPLYEFVPLLILASYETVLRLDPVYPIHCVLIIIYGYLPSISYALGDSMALIFLKCLQVEFRQVRNHIDKNSRRKTDQLSIRKIHHLLIKLRSQATLYGNFLATQQLVSILLTMYATGGSFFVFVTILGDRSAESGITMGETVMMGFASLWPLFGISRLYVKIWMAVTITDEEIEIASLLKKQELKVRQDTFQMNYYSEEVFIKV</sequence>
<dbReference type="Proteomes" id="UP000198287">
    <property type="component" value="Unassembled WGS sequence"/>
</dbReference>
<feature type="transmembrane region" description="Helical" evidence="1">
    <location>
        <begin position="12"/>
        <end position="33"/>
    </location>
</feature>
<comment type="caution">
    <text evidence="2">The sequence shown here is derived from an EMBL/GenBank/DDBJ whole genome shotgun (WGS) entry which is preliminary data.</text>
</comment>
<keyword evidence="1" id="KW-1133">Transmembrane helix</keyword>
<reference evidence="2 3" key="1">
    <citation type="submission" date="2015-12" db="EMBL/GenBank/DDBJ databases">
        <title>The genome of Folsomia candida.</title>
        <authorList>
            <person name="Faddeeva A."/>
            <person name="Derks M.F."/>
            <person name="Anvar Y."/>
            <person name="Smit S."/>
            <person name="Van Straalen N."/>
            <person name="Roelofs D."/>
        </authorList>
    </citation>
    <scope>NUCLEOTIDE SEQUENCE [LARGE SCALE GENOMIC DNA]</scope>
    <source>
        <strain evidence="2 3">VU population</strain>
        <tissue evidence="2">Whole body</tissue>
    </source>
</reference>
<accession>A0A226EBX3</accession>
<dbReference type="AlphaFoldDB" id="A0A226EBX3"/>
<name>A0A226EBX3_FOLCA</name>
<evidence type="ECO:0000313" key="2">
    <source>
        <dbReference type="EMBL" id="OXA54517.1"/>
    </source>
</evidence>
<keyword evidence="1" id="KW-0812">Transmembrane</keyword>
<keyword evidence="1" id="KW-0472">Membrane</keyword>
<protein>
    <submittedName>
        <fullName evidence="2">Exportin-T</fullName>
    </submittedName>
</protein>
<feature type="transmembrane region" description="Helical" evidence="1">
    <location>
        <begin position="127"/>
        <end position="148"/>
    </location>
</feature>
<evidence type="ECO:0000313" key="3">
    <source>
        <dbReference type="Proteomes" id="UP000198287"/>
    </source>
</evidence>
<organism evidence="2 3">
    <name type="scientific">Folsomia candida</name>
    <name type="common">Springtail</name>
    <dbReference type="NCBI Taxonomy" id="158441"/>
    <lineage>
        <taxon>Eukaryota</taxon>
        <taxon>Metazoa</taxon>
        <taxon>Ecdysozoa</taxon>
        <taxon>Arthropoda</taxon>
        <taxon>Hexapoda</taxon>
        <taxon>Collembola</taxon>
        <taxon>Entomobryomorpha</taxon>
        <taxon>Isotomoidea</taxon>
        <taxon>Isotomidae</taxon>
        <taxon>Proisotominae</taxon>
        <taxon>Folsomia</taxon>
    </lineage>
</organism>
<evidence type="ECO:0000256" key="1">
    <source>
        <dbReference type="SAM" id="Phobius"/>
    </source>
</evidence>